<proteinExistence type="predicted"/>
<dbReference type="EMBL" id="JBHUDE010000001">
    <property type="protein sequence ID" value="MFD1606076.1"/>
    <property type="molecule type" value="Genomic_DNA"/>
</dbReference>
<gene>
    <name evidence="3" type="ORF">ACFSBH_00020</name>
</gene>
<dbReference type="InterPro" id="IPR025548">
    <property type="entry name" value="YfkD"/>
</dbReference>
<evidence type="ECO:0000256" key="2">
    <source>
        <dbReference type="SAM" id="SignalP"/>
    </source>
</evidence>
<reference evidence="4" key="1">
    <citation type="journal article" date="2019" name="Int. J. Syst. Evol. Microbiol.">
        <title>The Global Catalogue of Microorganisms (GCM) 10K type strain sequencing project: providing services to taxonomists for standard genome sequencing and annotation.</title>
        <authorList>
            <consortium name="The Broad Institute Genomics Platform"/>
            <consortium name="The Broad Institute Genome Sequencing Center for Infectious Disease"/>
            <person name="Wu L."/>
            <person name="Ma J."/>
        </authorList>
    </citation>
    <scope>NUCLEOTIDE SEQUENCE [LARGE SCALE GENOMIC DNA]</scope>
    <source>
        <strain evidence="4">CGMCC 1.12376</strain>
    </source>
</reference>
<sequence>MKLKRLSALMLTLYILLVFPLFASAEEKKDTTDSFKLPSHVLDISKENTAQNDSSDRQSVEPSNETKELLESTSVPIDNSDLIQQLNETTIKPSPIGIGYRAEIFLGRWPLHYESEETSVNWEYQQINKNELKNSGDTQQQLNYIQQENKEIRGMLTNKIANSETVRKMMLNKTEEKTKLPLAYEVTIGRNTKTAHSYPVPPEQTGTLEAYAPAINEKGKVTFGEVYIELKGTKKQLVIKNVTKQGVGAWLPIQDHVSYSFKVK</sequence>
<feature type="region of interest" description="Disordered" evidence="1">
    <location>
        <begin position="46"/>
        <end position="68"/>
    </location>
</feature>
<protein>
    <submittedName>
        <fullName evidence="3">YfkD family protein</fullName>
    </submittedName>
</protein>
<keyword evidence="2" id="KW-0732">Signal</keyword>
<dbReference type="Proteomes" id="UP001597221">
    <property type="component" value="Unassembled WGS sequence"/>
</dbReference>
<evidence type="ECO:0000256" key="1">
    <source>
        <dbReference type="SAM" id="MobiDB-lite"/>
    </source>
</evidence>
<keyword evidence="4" id="KW-1185">Reference proteome</keyword>
<dbReference type="RefSeq" id="WP_251511951.1">
    <property type="nucleotide sequence ID" value="NZ_JAMBON010000003.1"/>
</dbReference>
<feature type="compositionally biased region" description="Basic and acidic residues" evidence="1">
    <location>
        <begin position="54"/>
        <end position="68"/>
    </location>
</feature>
<evidence type="ECO:0000313" key="4">
    <source>
        <dbReference type="Proteomes" id="UP001597221"/>
    </source>
</evidence>
<feature type="signal peptide" evidence="2">
    <location>
        <begin position="1"/>
        <end position="25"/>
    </location>
</feature>
<organism evidence="3 4">
    <name type="scientific">Oceanobacillus luteolus</name>
    <dbReference type="NCBI Taxonomy" id="1274358"/>
    <lineage>
        <taxon>Bacteria</taxon>
        <taxon>Bacillati</taxon>
        <taxon>Bacillota</taxon>
        <taxon>Bacilli</taxon>
        <taxon>Bacillales</taxon>
        <taxon>Bacillaceae</taxon>
        <taxon>Oceanobacillus</taxon>
    </lineage>
</organism>
<dbReference type="Pfam" id="PF14167">
    <property type="entry name" value="YfkD"/>
    <property type="match status" value="1"/>
</dbReference>
<comment type="caution">
    <text evidence="3">The sequence shown here is derived from an EMBL/GenBank/DDBJ whole genome shotgun (WGS) entry which is preliminary data.</text>
</comment>
<evidence type="ECO:0000313" key="3">
    <source>
        <dbReference type="EMBL" id="MFD1606076.1"/>
    </source>
</evidence>
<accession>A0ABW4HL62</accession>
<feature type="chain" id="PRO_5047423039" evidence="2">
    <location>
        <begin position="26"/>
        <end position="264"/>
    </location>
</feature>
<name>A0ABW4HL62_9BACI</name>